<dbReference type="EMBL" id="CM037157">
    <property type="protein sequence ID" value="KAH7848706.1"/>
    <property type="molecule type" value="Genomic_DNA"/>
</dbReference>
<comment type="caution">
    <text evidence="1">The sequence shown here is derived from an EMBL/GenBank/DDBJ whole genome shotgun (WGS) entry which is preliminary data.</text>
</comment>
<keyword evidence="2" id="KW-1185">Reference proteome</keyword>
<evidence type="ECO:0000313" key="1">
    <source>
        <dbReference type="EMBL" id="KAH7848706.1"/>
    </source>
</evidence>
<reference evidence="1 2" key="1">
    <citation type="journal article" date="2021" name="Hortic Res">
        <title>High-quality reference genome and annotation aids understanding of berry development for evergreen blueberry (Vaccinium darrowii).</title>
        <authorList>
            <person name="Yu J."/>
            <person name="Hulse-Kemp A.M."/>
            <person name="Babiker E."/>
            <person name="Staton M."/>
        </authorList>
    </citation>
    <scope>NUCLEOTIDE SEQUENCE [LARGE SCALE GENOMIC DNA]</scope>
    <source>
        <strain evidence="2">cv. NJ 8807/NJ 8810</strain>
        <tissue evidence="1">Young leaf</tissue>
    </source>
</reference>
<gene>
    <name evidence="1" type="ORF">Vadar_006433</name>
</gene>
<accession>A0ACB7Y583</accession>
<dbReference type="Proteomes" id="UP000828048">
    <property type="component" value="Chromosome 7"/>
</dbReference>
<organism evidence="1 2">
    <name type="scientific">Vaccinium darrowii</name>
    <dbReference type="NCBI Taxonomy" id="229202"/>
    <lineage>
        <taxon>Eukaryota</taxon>
        <taxon>Viridiplantae</taxon>
        <taxon>Streptophyta</taxon>
        <taxon>Embryophyta</taxon>
        <taxon>Tracheophyta</taxon>
        <taxon>Spermatophyta</taxon>
        <taxon>Magnoliopsida</taxon>
        <taxon>eudicotyledons</taxon>
        <taxon>Gunneridae</taxon>
        <taxon>Pentapetalae</taxon>
        <taxon>asterids</taxon>
        <taxon>Ericales</taxon>
        <taxon>Ericaceae</taxon>
        <taxon>Vaccinioideae</taxon>
        <taxon>Vaccinieae</taxon>
        <taxon>Vaccinium</taxon>
    </lineage>
</organism>
<protein>
    <submittedName>
        <fullName evidence="1">Uncharacterized protein</fullName>
    </submittedName>
</protein>
<proteinExistence type="predicted"/>
<sequence>MFDKQEQSKKSKTEAGQASQASKSGRYYKIGSRFQHLKGQSESKQQSGQGQSASRPSMGRGGNSSGRGTSFQCYRCGSPEHDIRDCPGASKGVKCYNCGEMGHISKQCLKPQVLRASSASSATMGRGATPSTSVGRGGGASGSTAPGKVYAMTRQYVQASPEVVTCILAVSGMHARVLIDPGSTHSFVSNVFGVHLNKTCALLDNVLAISTPIGEVVIVEMFYPKCVVCVGGKSLEVDLIPLGMNFLSSHHASLDCVNIKLSLEYQVGQRLSYVVINGVL</sequence>
<name>A0ACB7Y583_9ERIC</name>
<evidence type="ECO:0000313" key="2">
    <source>
        <dbReference type="Proteomes" id="UP000828048"/>
    </source>
</evidence>